<evidence type="ECO:0000313" key="1">
    <source>
        <dbReference type="EMBL" id="RKR80297.1"/>
    </source>
</evidence>
<sequence length="91" mass="10271">MQLKLNHNYSLGFEPHLTNGVRLIVFNGDDEWVCRKETLQNLTKFIAGPEAHVFKGRLQLYKNDDSIAVEVKGQHIGTIALAQLKGLLQIN</sequence>
<comment type="caution">
    <text evidence="1">The sequence shown here is derived from an EMBL/GenBank/DDBJ whole genome shotgun (WGS) entry which is preliminary data.</text>
</comment>
<reference evidence="1 2" key="1">
    <citation type="submission" date="2018-10" db="EMBL/GenBank/DDBJ databases">
        <title>Genomic Encyclopedia of Archaeal and Bacterial Type Strains, Phase II (KMG-II): from individual species to whole genera.</title>
        <authorList>
            <person name="Goeker M."/>
        </authorList>
    </citation>
    <scope>NUCLEOTIDE SEQUENCE [LARGE SCALE GENOMIC DNA]</scope>
    <source>
        <strain evidence="1 2">DSM 18602</strain>
    </source>
</reference>
<keyword evidence="2" id="KW-1185">Reference proteome</keyword>
<gene>
    <name evidence="1" type="ORF">BDD43_0393</name>
</gene>
<dbReference type="EMBL" id="RBKU01000001">
    <property type="protein sequence ID" value="RKR80297.1"/>
    <property type="molecule type" value="Genomic_DNA"/>
</dbReference>
<dbReference type="Proteomes" id="UP000268007">
    <property type="component" value="Unassembled WGS sequence"/>
</dbReference>
<protein>
    <submittedName>
        <fullName evidence="1">Uncharacterized protein</fullName>
    </submittedName>
</protein>
<dbReference type="AlphaFoldDB" id="A0A495IU69"/>
<accession>A0A495IU69</accession>
<evidence type="ECO:0000313" key="2">
    <source>
        <dbReference type="Proteomes" id="UP000268007"/>
    </source>
</evidence>
<name>A0A495IU69_9SPHI</name>
<proteinExistence type="predicted"/>
<organism evidence="1 2">
    <name type="scientific">Mucilaginibacter gracilis</name>
    <dbReference type="NCBI Taxonomy" id="423350"/>
    <lineage>
        <taxon>Bacteria</taxon>
        <taxon>Pseudomonadati</taxon>
        <taxon>Bacteroidota</taxon>
        <taxon>Sphingobacteriia</taxon>
        <taxon>Sphingobacteriales</taxon>
        <taxon>Sphingobacteriaceae</taxon>
        <taxon>Mucilaginibacter</taxon>
    </lineage>
</organism>